<reference evidence="1 2" key="1">
    <citation type="submission" date="2020-07" db="EMBL/GenBank/DDBJ databases">
        <title>Above-ground endophytic microbial communities from plants in different locations in the United States.</title>
        <authorList>
            <person name="Frank C."/>
        </authorList>
    </citation>
    <scope>NUCLEOTIDE SEQUENCE [LARGE SCALE GENOMIC DNA]</scope>
    <source>
        <strain evidence="1 2">WPL5_2</strain>
    </source>
</reference>
<protein>
    <submittedName>
        <fullName evidence="1">Uncharacterized protein</fullName>
    </submittedName>
</protein>
<sequence>MCDPSDVHYRLMNGYSVDWPLWDEDGLCAEGTPSFSPRLTSEILAWARDFTENYGIETGWPTEAAARSHERQGRRLLLLAERELSEEDDVVLGYWETNKRRGL</sequence>
<accession>A0AAW3T6U6</accession>
<organism evidence="1 2">
    <name type="scientific">Curtobacterium pusillum</name>
    <dbReference type="NCBI Taxonomy" id="69373"/>
    <lineage>
        <taxon>Bacteria</taxon>
        <taxon>Bacillati</taxon>
        <taxon>Actinomycetota</taxon>
        <taxon>Actinomycetes</taxon>
        <taxon>Micrococcales</taxon>
        <taxon>Microbacteriaceae</taxon>
        <taxon>Curtobacterium</taxon>
    </lineage>
</organism>
<name>A0AAW3T6U6_9MICO</name>
<evidence type="ECO:0000313" key="1">
    <source>
        <dbReference type="EMBL" id="MBA8990986.1"/>
    </source>
</evidence>
<comment type="caution">
    <text evidence="1">The sequence shown here is derived from an EMBL/GenBank/DDBJ whole genome shotgun (WGS) entry which is preliminary data.</text>
</comment>
<proteinExistence type="predicted"/>
<gene>
    <name evidence="1" type="ORF">FHW23_002251</name>
</gene>
<dbReference type="AlphaFoldDB" id="A0AAW3T6U6"/>
<dbReference type="RefSeq" id="WP_182516228.1">
    <property type="nucleotide sequence ID" value="NZ_JACGXP010000003.1"/>
</dbReference>
<evidence type="ECO:0000313" key="2">
    <source>
        <dbReference type="Proteomes" id="UP000590225"/>
    </source>
</evidence>
<dbReference type="Proteomes" id="UP000590225">
    <property type="component" value="Unassembled WGS sequence"/>
</dbReference>
<dbReference type="EMBL" id="JACGXP010000003">
    <property type="protein sequence ID" value="MBA8990986.1"/>
    <property type="molecule type" value="Genomic_DNA"/>
</dbReference>